<organism evidence="2 3">
    <name type="scientific">Oryza sativa subsp. indica</name>
    <name type="common">Rice</name>
    <dbReference type="NCBI Taxonomy" id="39946"/>
    <lineage>
        <taxon>Eukaryota</taxon>
        <taxon>Viridiplantae</taxon>
        <taxon>Streptophyta</taxon>
        <taxon>Embryophyta</taxon>
        <taxon>Tracheophyta</taxon>
        <taxon>Spermatophyta</taxon>
        <taxon>Magnoliopsida</taxon>
        <taxon>Liliopsida</taxon>
        <taxon>Poales</taxon>
        <taxon>Poaceae</taxon>
        <taxon>BOP clade</taxon>
        <taxon>Oryzoideae</taxon>
        <taxon>Oryzeae</taxon>
        <taxon>Oryzinae</taxon>
        <taxon>Oryza</taxon>
        <taxon>Oryza sativa</taxon>
    </lineage>
</organism>
<feature type="region of interest" description="Disordered" evidence="1">
    <location>
        <begin position="1"/>
        <end position="23"/>
    </location>
</feature>
<dbReference type="HOGENOM" id="CLU_2150038_0_0_1"/>
<reference evidence="2 3" key="1">
    <citation type="journal article" date="2005" name="PLoS Biol.">
        <title>The genomes of Oryza sativa: a history of duplications.</title>
        <authorList>
            <person name="Yu J."/>
            <person name="Wang J."/>
            <person name="Lin W."/>
            <person name="Li S."/>
            <person name="Li H."/>
            <person name="Zhou J."/>
            <person name="Ni P."/>
            <person name="Dong W."/>
            <person name="Hu S."/>
            <person name="Zeng C."/>
            <person name="Zhang J."/>
            <person name="Zhang Y."/>
            <person name="Li R."/>
            <person name="Xu Z."/>
            <person name="Li S."/>
            <person name="Li X."/>
            <person name="Zheng H."/>
            <person name="Cong L."/>
            <person name="Lin L."/>
            <person name="Yin J."/>
            <person name="Geng J."/>
            <person name="Li G."/>
            <person name="Shi J."/>
            <person name="Liu J."/>
            <person name="Lv H."/>
            <person name="Li J."/>
            <person name="Wang J."/>
            <person name="Deng Y."/>
            <person name="Ran L."/>
            <person name="Shi X."/>
            <person name="Wang X."/>
            <person name="Wu Q."/>
            <person name="Li C."/>
            <person name="Ren X."/>
            <person name="Wang J."/>
            <person name="Wang X."/>
            <person name="Li D."/>
            <person name="Liu D."/>
            <person name="Zhang X."/>
            <person name="Ji Z."/>
            <person name="Zhao W."/>
            <person name="Sun Y."/>
            <person name="Zhang Z."/>
            <person name="Bao J."/>
            <person name="Han Y."/>
            <person name="Dong L."/>
            <person name="Ji J."/>
            <person name="Chen P."/>
            <person name="Wu S."/>
            <person name="Liu J."/>
            <person name="Xiao Y."/>
            <person name="Bu D."/>
            <person name="Tan J."/>
            <person name="Yang L."/>
            <person name="Ye C."/>
            <person name="Zhang J."/>
            <person name="Xu J."/>
            <person name="Zhou Y."/>
            <person name="Yu Y."/>
            <person name="Zhang B."/>
            <person name="Zhuang S."/>
            <person name="Wei H."/>
            <person name="Liu B."/>
            <person name="Lei M."/>
            <person name="Yu H."/>
            <person name="Li Y."/>
            <person name="Xu H."/>
            <person name="Wei S."/>
            <person name="He X."/>
            <person name="Fang L."/>
            <person name="Zhang Z."/>
            <person name="Zhang Y."/>
            <person name="Huang X."/>
            <person name="Su Z."/>
            <person name="Tong W."/>
            <person name="Li J."/>
            <person name="Tong Z."/>
            <person name="Li S."/>
            <person name="Ye J."/>
            <person name="Wang L."/>
            <person name="Fang L."/>
            <person name="Lei T."/>
            <person name="Chen C."/>
            <person name="Chen H."/>
            <person name="Xu Z."/>
            <person name="Li H."/>
            <person name="Huang H."/>
            <person name="Zhang F."/>
            <person name="Xu H."/>
            <person name="Li N."/>
            <person name="Zhao C."/>
            <person name="Li S."/>
            <person name="Dong L."/>
            <person name="Huang Y."/>
            <person name="Li L."/>
            <person name="Xi Y."/>
            <person name="Qi Q."/>
            <person name="Li W."/>
            <person name="Zhang B."/>
            <person name="Hu W."/>
            <person name="Zhang Y."/>
            <person name="Tian X."/>
            <person name="Jiao Y."/>
            <person name="Liang X."/>
            <person name="Jin J."/>
            <person name="Gao L."/>
            <person name="Zheng W."/>
            <person name="Hao B."/>
            <person name="Liu S."/>
            <person name="Wang W."/>
            <person name="Yuan L."/>
            <person name="Cao M."/>
            <person name="McDermott J."/>
            <person name="Samudrala R."/>
            <person name="Wang J."/>
            <person name="Wong G.K."/>
            <person name="Yang H."/>
        </authorList>
    </citation>
    <scope>NUCLEOTIDE SEQUENCE [LARGE SCALE GENOMIC DNA]</scope>
    <source>
        <strain evidence="3">cv. 93-11</strain>
    </source>
</reference>
<evidence type="ECO:0000256" key="1">
    <source>
        <dbReference type="SAM" id="MobiDB-lite"/>
    </source>
</evidence>
<dbReference type="EMBL" id="CM000137">
    <property type="protein sequence ID" value="EAY82970.1"/>
    <property type="molecule type" value="Genomic_DNA"/>
</dbReference>
<accession>A2ZK36</accession>
<dbReference type="Gramene" id="BGIOSGA037329-TA">
    <property type="protein sequence ID" value="BGIOSGA037329-PA"/>
    <property type="gene ID" value="BGIOSGA037329"/>
</dbReference>
<proteinExistence type="predicted"/>
<dbReference type="AlphaFoldDB" id="A2ZK36"/>
<protein>
    <submittedName>
        <fullName evidence="2">Uncharacterized protein</fullName>
    </submittedName>
</protein>
<feature type="compositionally biased region" description="Low complexity" evidence="1">
    <location>
        <begin position="1"/>
        <end position="14"/>
    </location>
</feature>
<dbReference type="Proteomes" id="UP000007015">
    <property type="component" value="Chromosome 12"/>
</dbReference>
<sequence>MATAAQRITAAVAAEQHGSERQGEQILGFERAASPDTSLLIHPAATRSYNNTFPTNLSGRYRIRDILGTGRYQTIPAVGSGQIQWPTFSTALVPPGTVGQYFPAKDQRISTA</sequence>
<gene>
    <name evidence="2" type="ORF">OsI_38194</name>
</gene>
<keyword evidence="3" id="KW-1185">Reference proteome</keyword>
<name>A2ZK36_ORYSI</name>
<evidence type="ECO:0000313" key="2">
    <source>
        <dbReference type="EMBL" id="EAY82970.1"/>
    </source>
</evidence>
<evidence type="ECO:0000313" key="3">
    <source>
        <dbReference type="Proteomes" id="UP000007015"/>
    </source>
</evidence>